<protein>
    <submittedName>
        <fullName evidence="1">Uncharacterized protein</fullName>
    </submittedName>
</protein>
<dbReference type="EMBL" id="AJ419879">
    <property type="protein sequence ID" value="CAD12039.1"/>
    <property type="molecule type" value="mRNA"/>
</dbReference>
<name>Q8WSY2_ANOGA</name>
<feature type="non-terminal residue" evidence="1">
    <location>
        <position position="34"/>
    </location>
</feature>
<proteinExistence type="evidence at transcript level"/>
<accession>Q8WSY2</accession>
<reference evidence="1" key="1">
    <citation type="journal article" date="2002" name="FEBS Lett.">
        <title>Novel cDNAs encoding salivary proteins from the malaria vector Anopheles gambiae.</title>
        <authorList>
            <person name="Lanfrancotti A."/>
            <person name="Lombardo F."/>
            <person name="Santolamazza F."/>
            <person name="Veneri M."/>
            <person name="Castrignano T."/>
            <person name="Coluzzi M."/>
            <person name="Arca' B."/>
        </authorList>
    </citation>
    <scope>NUCLEOTIDE SEQUENCE</scope>
    <source>
        <strain evidence="1">GASUA</strain>
        <tissue evidence="1">Salivary gland</tissue>
    </source>
</reference>
<dbReference type="AlphaFoldDB" id="Q8WSY2"/>
<organism evidence="1">
    <name type="scientific">Anopheles gambiae</name>
    <name type="common">African malaria mosquito</name>
    <dbReference type="NCBI Taxonomy" id="7165"/>
    <lineage>
        <taxon>Eukaryota</taxon>
        <taxon>Metazoa</taxon>
        <taxon>Ecdysozoa</taxon>
        <taxon>Arthropoda</taxon>
        <taxon>Hexapoda</taxon>
        <taxon>Insecta</taxon>
        <taxon>Pterygota</taxon>
        <taxon>Neoptera</taxon>
        <taxon>Endopterygota</taxon>
        <taxon>Diptera</taxon>
        <taxon>Nematocera</taxon>
        <taxon>Culicoidea</taxon>
        <taxon>Culicidae</taxon>
        <taxon>Anophelinae</taxon>
        <taxon>Anopheles</taxon>
    </lineage>
</organism>
<sequence length="34" mass="3747">MASISRVTPFLFICVSSSLVISSKVKPRARYQAC</sequence>
<evidence type="ECO:0000313" key="1">
    <source>
        <dbReference type="EMBL" id="CAD12039.1"/>
    </source>
</evidence>